<feature type="region of interest" description="Disordered" evidence="1">
    <location>
        <begin position="294"/>
        <end position="434"/>
    </location>
</feature>
<comment type="caution">
    <text evidence="2">The sequence shown here is derived from an EMBL/GenBank/DDBJ whole genome shotgun (WGS) entry which is preliminary data.</text>
</comment>
<feature type="compositionally biased region" description="Low complexity" evidence="1">
    <location>
        <begin position="204"/>
        <end position="218"/>
    </location>
</feature>
<feature type="compositionally biased region" description="Basic and acidic residues" evidence="1">
    <location>
        <begin position="383"/>
        <end position="396"/>
    </location>
</feature>
<dbReference type="EMBL" id="JACAZE010000021">
    <property type="protein sequence ID" value="KAF7293254.1"/>
    <property type="molecule type" value="Genomic_DNA"/>
</dbReference>
<evidence type="ECO:0000313" key="3">
    <source>
        <dbReference type="Proteomes" id="UP000613580"/>
    </source>
</evidence>
<name>A0A8H6S5H1_MYCCL</name>
<feature type="compositionally biased region" description="Acidic residues" evidence="1">
    <location>
        <begin position="294"/>
        <end position="309"/>
    </location>
</feature>
<keyword evidence="3" id="KW-1185">Reference proteome</keyword>
<proteinExistence type="predicted"/>
<feature type="region of interest" description="Disordered" evidence="1">
    <location>
        <begin position="49"/>
        <end position="269"/>
    </location>
</feature>
<gene>
    <name evidence="2" type="ORF">HMN09_01203800</name>
</gene>
<dbReference type="Proteomes" id="UP000613580">
    <property type="component" value="Unassembled WGS sequence"/>
</dbReference>
<sequence>MANGFPWDVFSANTLRSMVSDIYRAHGGQRKQLNKDESLDLLRKIEKNGLDKAIKNTGESPSKGRKTRAVVEEEEVAELASPSRATRSKRKHEDAEEEQPKPKRGRPTRQAAEAVEESISAPARRGRSTRRKPAQDDDDEELDAEEEEETTPPSPSRRSRRAPANVSAARSTRSSRSRPRVTTALTSSARPRRNLPKEPETRTSARVRAAAASASTRSSPRKKSASVSPRKQQHHRAQRAVGRPRALAKPPGRRPRALSKPKPKPKAKAKMVFDGVELRKFLPAGAKLVNGHVDEDEEMPFASDADIDAPGEVVTEDAQSMHNSNKENEASLLEIATAQTDEGEDTANGMDLDVVSPPADPEPEPPVDEEPKVGSPPPQLPEKPTDDEIEEARLHDSTIGTEQDAPEITIEPTAEDAAAAASGSGSAEANGGDGTLLRPTLILAREGSVELNPEYNIEVFSPTSAVGDESWIPNPKRTVGGVYGYGQDAVAEGGSSEVPSLANNGFDETAFDLNNAQQPGFELDDSDPLARLLA</sequence>
<feature type="compositionally biased region" description="Low complexity" evidence="1">
    <location>
        <begin position="162"/>
        <end position="172"/>
    </location>
</feature>
<protein>
    <submittedName>
        <fullName evidence="2">AcidPPc domain-containing protein</fullName>
    </submittedName>
</protein>
<feature type="compositionally biased region" description="Basic and acidic residues" evidence="1">
    <location>
        <begin position="91"/>
        <end position="101"/>
    </location>
</feature>
<feature type="compositionally biased region" description="Acidic residues" evidence="1">
    <location>
        <begin position="136"/>
        <end position="150"/>
    </location>
</feature>
<dbReference type="OrthoDB" id="3068596at2759"/>
<feature type="compositionally biased region" description="Basic residues" evidence="1">
    <location>
        <begin position="251"/>
        <end position="269"/>
    </location>
</feature>
<organism evidence="2 3">
    <name type="scientific">Mycena chlorophos</name>
    <name type="common">Agaric fungus</name>
    <name type="synonym">Agaricus chlorophos</name>
    <dbReference type="NCBI Taxonomy" id="658473"/>
    <lineage>
        <taxon>Eukaryota</taxon>
        <taxon>Fungi</taxon>
        <taxon>Dikarya</taxon>
        <taxon>Basidiomycota</taxon>
        <taxon>Agaricomycotina</taxon>
        <taxon>Agaricomycetes</taxon>
        <taxon>Agaricomycetidae</taxon>
        <taxon>Agaricales</taxon>
        <taxon>Marasmiineae</taxon>
        <taxon>Mycenaceae</taxon>
        <taxon>Mycena</taxon>
    </lineage>
</organism>
<accession>A0A8H6S5H1</accession>
<reference evidence="2" key="1">
    <citation type="submission" date="2020-05" db="EMBL/GenBank/DDBJ databases">
        <title>Mycena genomes resolve the evolution of fungal bioluminescence.</title>
        <authorList>
            <person name="Tsai I.J."/>
        </authorList>
    </citation>
    <scope>NUCLEOTIDE SEQUENCE</scope>
    <source>
        <strain evidence="2">110903Hualien_Pintung</strain>
    </source>
</reference>
<evidence type="ECO:0000313" key="2">
    <source>
        <dbReference type="EMBL" id="KAF7293254.1"/>
    </source>
</evidence>
<dbReference type="AlphaFoldDB" id="A0A8H6S5H1"/>
<evidence type="ECO:0000256" key="1">
    <source>
        <dbReference type="SAM" id="MobiDB-lite"/>
    </source>
</evidence>
<feature type="compositionally biased region" description="Low complexity" evidence="1">
    <location>
        <begin position="415"/>
        <end position="430"/>
    </location>
</feature>